<keyword evidence="3" id="KW-0963">Cytoplasm</keyword>
<dbReference type="SUPFAM" id="SSF52096">
    <property type="entry name" value="ClpP/crotonase"/>
    <property type="match status" value="1"/>
</dbReference>
<dbReference type="Pfam" id="PF00378">
    <property type="entry name" value="ECH_1"/>
    <property type="match status" value="1"/>
</dbReference>
<evidence type="ECO:0000256" key="10">
    <source>
        <dbReference type="ARBA" id="ARBA00042182"/>
    </source>
</evidence>
<evidence type="ECO:0000313" key="14">
    <source>
        <dbReference type="EMBL" id="BCJ88069.1"/>
    </source>
</evidence>
<dbReference type="PROSITE" id="PS00166">
    <property type="entry name" value="ENOYL_COA_HYDRATASE"/>
    <property type="match status" value="1"/>
</dbReference>
<dbReference type="InterPro" id="IPR029045">
    <property type="entry name" value="ClpP/crotonase-like_dom_sf"/>
</dbReference>
<keyword evidence="4" id="KW-0456">Lyase</keyword>
<comment type="subcellular location">
    <subcellularLocation>
        <location evidence="1">Cytoplasm</location>
        <location evidence="1">Cytosol</location>
    </subcellularLocation>
</comment>
<evidence type="ECO:0000256" key="1">
    <source>
        <dbReference type="ARBA" id="ARBA00004514"/>
    </source>
</evidence>
<accession>A0A7I8DGG1</accession>
<dbReference type="Proteomes" id="UP000593802">
    <property type="component" value="Chromosome"/>
</dbReference>
<dbReference type="KEGG" id="eff:skT53_30540"/>
<evidence type="ECO:0000256" key="11">
    <source>
        <dbReference type="ARBA" id="ARBA00047446"/>
    </source>
</evidence>
<evidence type="ECO:0000256" key="13">
    <source>
        <dbReference type="RuleBase" id="RU003707"/>
    </source>
</evidence>
<reference evidence="14 15" key="1">
    <citation type="submission" date="2020-08" db="EMBL/GenBank/DDBJ databases">
        <title>Complete Genome Sequence of Effusibacillus dendaii Strain skT53, Isolated from Farmland soil.</title>
        <authorList>
            <person name="Konishi T."/>
            <person name="Kawasaki H."/>
        </authorList>
    </citation>
    <scope>NUCLEOTIDE SEQUENCE [LARGE SCALE GENOMIC DNA]</scope>
    <source>
        <strain evidence="15">skT53</strain>
    </source>
</reference>
<dbReference type="AlphaFoldDB" id="A0A7I8DGG1"/>
<proteinExistence type="inferred from homology"/>
<comment type="similarity">
    <text evidence="2 13">Belongs to the enoyl-CoA hydratase/isomerase family.</text>
</comment>
<evidence type="ECO:0000256" key="8">
    <source>
        <dbReference type="ARBA" id="ARBA00039903"/>
    </source>
</evidence>
<dbReference type="Gene3D" id="3.90.226.10">
    <property type="entry name" value="2-enoyl-CoA Hydratase, Chain A, domain 1"/>
    <property type="match status" value="1"/>
</dbReference>
<dbReference type="InterPro" id="IPR018376">
    <property type="entry name" value="Enoyl-CoA_hyd/isom_CS"/>
</dbReference>
<comment type="catalytic activity">
    <reaction evidence="6">
        <text>(2R)-ethylmalonyl-CoA + H(+) = butanoyl-CoA + CO2</text>
        <dbReference type="Rhea" id="RHEA:59540"/>
        <dbReference type="ChEBI" id="CHEBI:15378"/>
        <dbReference type="ChEBI" id="CHEBI:16526"/>
        <dbReference type="ChEBI" id="CHEBI:57371"/>
        <dbReference type="ChEBI" id="CHEBI:85316"/>
        <dbReference type="EC" id="4.1.1.94"/>
    </reaction>
    <physiologicalReaction direction="left-to-right" evidence="6">
        <dbReference type="Rhea" id="RHEA:59541"/>
    </physiologicalReaction>
</comment>
<organism evidence="14 15">
    <name type="scientific">Effusibacillus dendaii</name>
    <dbReference type="NCBI Taxonomy" id="2743772"/>
    <lineage>
        <taxon>Bacteria</taxon>
        <taxon>Bacillati</taxon>
        <taxon>Bacillota</taxon>
        <taxon>Bacilli</taxon>
        <taxon>Bacillales</taxon>
        <taxon>Alicyclobacillaceae</taxon>
        <taxon>Effusibacillus</taxon>
    </lineage>
</organism>
<evidence type="ECO:0000256" key="9">
    <source>
        <dbReference type="ARBA" id="ARBA00042052"/>
    </source>
</evidence>
<dbReference type="EC" id="4.1.1.94" evidence="7"/>
<gene>
    <name evidence="14" type="ORF">skT53_30540</name>
</gene>
<dbReference type="EMBL" id="AP023366">
    <property type="protein sequence ID" value="BCJ88069.1"/>
    <property type="molecule type" value="Genomic_DNA"/>
</dbReference>
<dbReference type="RefSeq" id="WP_200758730.1">
    <property type="nucleotide sequence ID" value="NZ_AP023366.1"/>
</dbReference>
<evidence type="ECO:0000256" key="12">
    <source>
        <dbReference type="ARBA" id="ARBA00056546"/>
    </source>
</evidence>
<dbReference type="PANTHER" id="PTHR11941:SF27">
    <property type="entry name" value="ETHYLMALONYL-COA DECARBOXYLASE"/>
    <property type="match status" value="1"/>
</dbReference>
<evidence type="ECO:0000256" key="4">
    <source>
        <dbReference type="ARBA" id="ARBA00023239"/>
    </source>
</evidence>
<comment type="catalytic activity">
    <reaction evidence="11">
        <text>(S)-methylmalonyl-CoA + H(+) = propanoyl-CoA + CO2</text>
        <dbReference type="Rhea" id="RHEA:61340"/>
        <dbReference type="ChEBI" id="CHEBI:15378"/>
        <dbReference type="ChEBI" id="CHEBI:16526"/>
        <dbReference type="ChEBI" id="CHEBI:57327"/>
        <dbReference type="ChEBI" id="CHEBI:57392"/>
        <dbReference type="EC" id="4.1.1.94"/>
    </reaction>
    <physiologicalReaction direction="left-to-right" evidence="11">
        <dbReference type="Rhea" id="RHEA:61341"/>
    </physiologicalReaction>
</comment>
<dbReference type="PANTHER" id="PTHR11941">
    <property type="entry name" value="ENOYL-COA HYDRATASE-RELATED"/>
    <property type="match status" value="1"/>
</dbReference>
<dbReference type="GO" id="GO:0006635">
    <property type="term" value="P:fatty acid beta-oxidation"/>
    <property type="evidence" value="ECO:0007669"/>
    <property type="project" value="TreeGrafter"/>
</dbReference>
<evidence type="ECO:0000256" key="7">
    <source>
        <dbReference type="ARBA" id="ARBA00038883"/>
    </source>
</evidence>
<evidence type="ECO:0000256" key="6">
    <source>
        <dbReference type="ARBA" id="ARBA00036541"/>
    </source>
</evidence>
<comment type="function">
    <text evidence="12">Decarboxylates ethylmalonyl-CoA, a potentially toxic metabolite, to form butyryl-CoA, suggesting it might be involved in metabolite proofreading. Acts preferentially on (S)-ethylmalonyl-CoA but also has some activity on the (R)-isomer. Also has methylmalonyl-CoA decarboxylase activity at lower level.</text>
</comment>
<evidence type="ECO:0000256" key="2">
    <source>
        <dbReference type="ARBA" id="ARBA00005254"/>
    </source>
</evidence>
<dbReference type="GO" id="GO:0005829">
    <property type="term" value="C:cytosol"/>
    <property type="evidence" value="ECO:0007669"/>
    <property type="project" value="UniProtKB-SubCell"/>
</dbReference>
<dbReference type="InterPro" id="IPR001753">
    <property type="entry name" value="Enoyl-CoA_hydra/iso"/>
</dbReference>
<evidence type="ECO:0000256" key="5">
    <source>
        <dbReference type="ARBA" id="ARBA00036343"/>
    </source>
</evidence>
<evidence type="ECO:0000256" key="3">
    <source>
        <dbReference type="ARBA" id="ARBA00022490"/>
    </source>
</evidence>
<dbReference type="CDD" id="cd06558">
    <property type="entry name" value="crotonase-like"/>
    <property type="match status" value="1"/>
</dbReference>
<dbReference type="GO" id="GO:0004492">
    <property type="term" value="F:methyl/ethyl malonyl-CoA decarboxylase activity"/>
    <property type="evidence" value="ECO:0007669"/>
    <property type="project" value="UniProtKB-EC"/>
</dbReference>
<name>A0A7I8DGG1_9BACL</name>
<evidence type="ECO:0000313" key="15">
    <source>
        <dbReference type="Proteomes" id="UP000593802"/>
    </source>
</evidence>
<sequence>MSEIVYETSNQVAVIRINRPEASNAVNSQVMAELPEALERAANDASVRAVLITGTGDRSFVAGGDLKEFHDTLHSAEDVYKKWSVMRQILYRIATFNKPVVAGLNGAVRGGGAELAMACHFRVASSKASIGFVQVKLGISPGWGGAALLARTVGMQRARWLLLSGQVLEAAEAEGLGLVDRVVSSLTFMPDALQFAGELAANPPDAVQGILEMMRTAEKLDLAASMELESRLCASLWNSEPHQAAIDRFLKKRK</sequence>
<comment type="catalytic activity">
    <reaction evidence="5">
        <text>(2S)-ethylmalonyl-CoA + H(+) = butanoyl-CoA + CO2</text>
        <dbReference type="Rhea" id="RHEA:32131"/>
        <dbReference type="ChEBI" id="CHEBI:15378"/>
        <dbReference type="ChEBI" id="CHEBI:16526"/>
        <dbReference type="ChEBI" id="CHEBI:57371"/>
        <dbReference type="ChEBI" id="CHEBI:60909"/>
        <dbReference type="EC" id="4.1.1.94"/>
    </reaction>
    <physiologicalReaction direction="left-to-right" evidence="5">
        <dbReference type="Rhea" id="RHEA:32132"/>
    </physiologicalReaction>
</comment>
<protein>
    <recommendedName>
        <fullName evidence="8">Ethylmalonyl-CoA decarboxylase</fullName>
        <ecNumber evidence="7">4.1.1.94</ecNumber>
    </recommendedName>
    <alternativeName>
        <fullName evidence="10">Enoyl-CoA hydratase domain-containing protein 1</fullName>
    </alternativeName>
    <alternativeName>
        <fullName evidence="9">Methylmalonyl-CoA decarboxylase</fullName>
    </alternativeName>
</protein>
<keyword evidence="15" id="KW-1185">Reference proteome</keyword>